<proteinExistence type="predicted"/>
<dbReference type="EMBL" id="AFEU01000003">
    <property type="protein sequence ID" value="EIJ78862.1"/>
    <property type="molecule type" value="Genomic_DNA"/>
</dbReference>
<gene>
    <name evidence="2" type="ORF">PB1_14929</name>
</gene>
<keyword evidence="1" id="KW-1133">Transmembrane helix</keyword>
<feature type="transmembrane region" description="Helical" evidence="1">
    <location>
        <begin position="5"/>
        <end position="22"/>
    </location>
</feature>
<protein>
    <submittedName>
        <fullName evidence="2">Uncharacterized protein</fullName>
    </submittedName>
</protein>
<sequence>MRKHIFLFITIFVITVSIILLNRPQQVKESITFFPIDPKVVFLNASTKLDLLDEKKQDRYSVAWKIESTLEREAYLRQDIGFLFANGRLKGKMGKWKQNTAYLFQEQIINDNDSSHLEAVSFHHAEIHYDNEQIFSAQTMSADNLYVIHSSLSPLHSFRTPGTNEETEWKTTIDKITNQDLDSSWTNAIEHFMIKRDQYITIPLTKLIEYNNRPLPGFTKHETERILGNLWEGLYKNYFLGIKKRDGTVVEPEGSIVPLILLAKNKSHLLTVTETGDGEPIMLRQQIPRSR</sequence>
<dbReference type="PATRIC" id="fig|997296.3.peg.3149"/>
<evidence type="ECO:0000313" key="3">
    <source>
        <dbReference type="Proteomes" id="UP000010523"/>
    </source>
</evidence>
<dbReference type="STRING" id="997296.PB1_14929"/>
<dbReference type="Proteomes" id="UP000010523">
    <property type="component" value="Unassembled WGS sequence"/>
</dbReference>
<keyword evidence="1" id="KW-0472">Membrane</keyword>
<reference evidence="2 3" key="1">
    <citation type="journal article" date="2012" name="Appl. Environ. Microbiol.">
        <title>Genome Sequence of Thermotolerant Bacillus methanolicus: Features and Regulation Related to Methylotrophy and Production of L-Lysine and L-Glutamate from Methanol.</title>
        <authorList>
            <person name="Heggeset T.M."/>
            <person name="Krog A."/>
            <person name="Balzer S."/>
            <person name="Wentzel A."/>
            <person name="Ellingsen T.E."/>
            <person name="Brautaset T."/>
        </authorList>
    </citation>
    <scope>NUCLEOTIDE SEQUENCE [LARGE SCALE GENOMIC DNA]</scope>
    <source>
        <strain evidence="2 3">PB1</strain>
    </source>
</reference>
<evidence type="ECO:0000256" key="1">
    <source>
        <dbReference type="SAM" id="Phobius"/>
    </source>
</evidence>
<keyword evidence="1" id="KW-0812">Transmembrane</keyword>
<dbReference type="RefSeq" id="WP_004437856.1">
    <property type="nucleotide sequence ID" value="NZ_AFEU01000003.1"/>
</dbReference>
<organism evidence="2 3">
    <name type="scientific">Bacillus methanolicus PB1</name>
    <dbReference type="NCBI Taxonomy" id="997296"/>
    <lineage>
        <taxon>Bacteria</taxon>
        <taxon>Bacillati</taxon>
        <taxon>Bacillota</taxon>
        <taxon>Bacilli</taxon>
        <taxon>Bacillales</taxon>
        <taxon>Bacillaceae</taxon>
        <taxon>Bacillus</taxon>
    </lineage>
</organism>
<dbReference type="AlphaFoldDB" id="I3DX91"/>
<evidence type="ECO:0000313" key="2">
    <source>
        <dbReference type="EMBL" id="EIJ78862.1"/>
    </source>
</evidence>
<dbReference type="eggNOG" id="ENOG502Z898">
    <property type="taxonomic scope" value="Bacteria"/>
</dbReference>
<name>I3DX91_BACMT</name>
<accession>I3DX91</accession>
<keyword evidence="3" id="KW-1185">Reference proteome</keyword>
<dbReference type="OrthoDB" id="2959394at2"/>
<comment type="caution">
    <text evidence="2">The sequence shown here is derived from an EMBL/GenBank/DDBJ whole genome shotgun (WGS) entry which is preliminary data.</text>
</comment>